<evidence type="ECO:0000313" key="5">
    <source>
        <dbReference type="Proteomes" id="UP000445000"/>
    </source>
</evidence>
<accession>A0A829YF26</accession>
<gene>
    <name evidence="4" type="ORF">GCM10011487_39170</name>
</gene>
<feature type="signal peptide" evidence="2">
    <location>
        <begin position="1"/>
        <end position="20"/>
    </location>
</feature>
<dbReference type="AlphaFoldDB" id="A0A829YF26"/>
<feature type="compositionally biased region" description="Pro residues" evidence="1">
    <location>
        <begin position="226"/>
        <end position="247"/>
    </location>
</feature>
<dbReference type="NCBIfam" id="TIGR03177">
    <property type="entry name" value="pilus_cpaB"/>
    <property type="match status" value="1"/>
</dbReference>
<evidence type="ECO:0000256" key="1">
    <source>
        <dbReference type="SAM" id="MobiDB-lite"/>
    </source>
</evidence>
<dbReference type="InterPro" id="IPR017592">
    <property type="entry name" value="Pilus_assmbl_Flp-typ_CpaB"/>
</dbReference>
<sequence length="266" mass="28636">MMKRRGVTMVLLSLVFGAAAAWSAKNWVEQRTRASNVKDPGASVVVAAMEIPYGTALEGRHVKVISVPTGTQLGNHFNSIQEVEGLIATQKALNGEVLLKERFTKSGAGSTLAALIKPDMRAVTVRVDDVVGVAGFLLPGNRVDIVAARKVHDRATTETILMNINVLAVDQSSSQDKNEPVVVRAVTLEMTPQEAEILVRAREEGRIQLTLRNPTDEFRPQLAATPEPPPPAPVAKPRRAPAPPRPAEPSVTIIRGTLVDNGETRT</sequence>
<dbReference type="InterPro" id="IPR031571">
    <property type="entry name" value="RcpC_dom"/>
</dbReference>
<feature type="region of interest" description="Disordered" evidence="1">
    <location>
        <begin position="210"/>
        <end position="266"/>
    </location>
</feature>
<name>A0A829YF26_9GAMM</name>
<proteinExistence type="predicted"/>
<evidence type="ECO:0000313" key="4">
    <source>
        <dbReference type="EMBL" id="GFE81917.1"/>
    </source>
</evidence>
<organism evidence="4 5">
    <name type="scientific">Steroidobacter agaridevorans</name>
    <dbReference type="NCBI Taxonomy" id="2695856"/>
    <lineage>
        <taxon>Bacteria</taxon>
        <taxon>Pseudomonadati</taxon>
        <taxon>Pseudomonadota</taxon>
        <taxon>Gammaproteobacteria</taxon>
        <taxon>Steroidobacterales</taxon>
        <taxon>Steroidobacteraceae</taxon>
        <taxon>Steroidobacter</taxon>
    </lineage>
</organism>
<dbReference type="Pfam" id="PF16976">
    <property type="entry name" value="RcpC"/>
    <property type="match status" value="1"/>
</dbReference>
<keyword evidence="5" id="KW-1185">Reference proteome</keyword>
<dbReference type="CDD" id="cd11614">
    <property type="entry name" value="SAF_CpaB_FlgA_like"/>
    <property type="match status" value="1"/>
</dbReference>
<dbReference type="Proteomes" id="UP000445000">
    <property type="component" value="Unassembled WGS sequence"/>
</dbReference>
<protein>
    <submittedName>
        <fullName evidence="4">Flp pilus assembly protein CpaB</fullName>
    </submittedName>
</protein>
<feature type="chain" id="PRO_5033053789" evidence="2">
    <location>
        <begin position="21"/>
        <end position="266"/>
    </location>
</feature>
<keyword evidence="2" id="KW-0732">Signal</keyword>
<evidence type="ECO:0000259" key="3">
    <source>
        <dbReference type="Pfam" id="PF16976"/>
    </source>
</evidence>
<dbReference type="EMBL" id="BLJN01000004">
    <property type="protein sequence ID" value="GFE81917.1"/>
    <property type="molecule type" value="Genomic_DNA"/>
</dbReference>
<comment type="caution">
    <text evidence="4">The sequence shown here is derived from an EMBL/GenBank/DDBJ whole genome shotgun (WGS) entry which is preliminary data.</text>
</comment>
<evidence type="ECO:0000256" key="2">
    <source>
        <dbReference type="SAM" id="SignalP"/>
    </source>
</evidence>
<dbReference type="RefSeq" id="WP_202626831.1">
    <property type="nucleotide sequence ID" value="NZ_BLJN01000004.1"/>
</dbReference>
<reference evidence="5" key="1">
    <citation type="submission" date="2020-01" db="EMBL/GenBank/DDBJ databases">
        <title>'Steroidobacter agaridevorans' sp. nov., agar-degrading bacteria isolated from rhizosphere soils.</title>
        <authorList>
            <person name="Ikenaga M."/>
            <person name="Kataoka M."/>
            <person name="Murouchi A."/>
            <person name="Katsuragi S."/>
            <person name="Sakai M."/>
        </authorList>
    </citation>
    <scope>NUCLEOTIDE SEQUENCE [LARGE SCALE GENOMIC DNA]</scope>
    <source>
        <strain evidence="5">YU21-B</strain>
    </source>
</reference>
<feature type="domain" description="Flp pilus assembly protein RcpC/CpaB" evidence="3">
    <location>
        <begin position="111"/>
        <end position="212"/>
    </location>
</feature>